<protein>
    <submittedName>
        <fullName evidence="3">Uncharacterized protein</fullName>
    </submittedName>
</protein>
<reference evidence="3" key="1">
    <citation type="submission" date="2016-11" db="EMBL/GenBank/DDBJ databases">
        <authorList>
            <person name="Varghese N."/>
            <person name="Submissions S."/>
        </authorList>
    </citation>
    <scope>NUCLEOTIDE SEQUENCE</scope>
    <source>
        <strain evidence="3">DSM 4029</strain>
    </source>
</reference>
<feature type="transmembrane region" description="Helical" evidence="1">
    <location>
        <begin position="103"/>
        <end position="127"/>
    </location>
</feature>
<proteinExistence type="predicted"/>
<dbReference type="EMBL" id="WWVX01000003">
    <property type="protein sequence ID" value="MZL69230.1"/>
    <property type="molecule type" value="Genomic_DNA"/>
</dbReference>
<keyword evidence="5" id="KW-1185">Reference proteome</keyword>
<accession>A0AAQ1MG70</accession>
<reference evidence="4" key="2">
    <citation type="submission" date="2016-11" db="EMBL/GenBank/DDBJ databases">
        <authorList>
            <person name="Jaros S."/>
            <person name="Januszkiewicz K."/>
            <person name="Wedrychowicz H."/>
        </authorList>
    </citation>
    <scope>NUCLEOTIDE SEQUENCE [LARGE SCALE GENOMIC DNA]</scope>
    <source>
        <strain evidence="4">DSM 4029</strain>
    </source>
</reference>
<evidence type="ECO:0000313" key="4">
    <source>
        <dbReference type="Proteomes" id="UP000184089"/>
    </source>
</evidence>
<dbReference type="AlphaFoldDB" id="A0AAQ1MG70"/>
<evidence type="ECO:0000313" key="2">
    <source>
        <dbReference type="EMBL" id="MZL69230.1"/>
    </source>
</evidence>
<feature type="transmembrane region" description="Helical" evidence="1">
    <location>
        <begin position="40"/>
        <end position="63"/>
    </location>
</feature>
<sequence>MRQNSESCFVRSFIIVVAGLLFAGLSFAVLASGYFCASSYIYAILIFLGAAMLLGLLFSTLLARRSAELKAAYCCCGNLAAVGAAGTLLSGLLFSLNEDCSSIISRVGVSTTLFFFFLAVAGIFCYLRAYAGCHRESCGCSGSCGCQGGCDCQGHGSCACQRGEQER</sequence>
<reference evidence="2 5" key="3">
    <citation type="journal article" date="2019" name="Nat. Med.">
        <title>A library of human gut bacterial isolates paired with longitudinal multiomics data enables mechanistic microbiome research.</title>
        <authorList>
            <person name="Poyet M."/>
            <person name="Groussin M."/>
            <person name="Gibbons S.M."/>
            <person name="Avila-Pacheco J."/>
            <person name="Jiang X."/>
            <person name="Kearney S.M."/>
            <person name="Perrotta A.R."/>
            <person name="Berdy B."/>
            <person name="Zhao S."/>
            <person name="Lieberman T.D."/>
            <person name="Swanson P.K."/>
            <person name="Smith M."/>
            <person name="Roesemann S."/>
            <person name="Alexander J.E."/>
            <person name="Rich S.A."/>
            <person name="Livny J."/>
            <person name="Vlamakis H."/>
            <person name="Clish C."/>
            <person name="Bullock K."/>
            <person name="Deik A."/>
            <person name="Scott J."/>
            <person name="Pierce K.A."/>
            <person name="Xavier R.J."/>
            <person name="Alm E.J."/>
        </authorList>
    </citation>
    <scope>NUCLEOTIDE SEQUENCE [LARGE SCALE GENOMIC DNA]</scope>
    <source>
        <strain evidence="2 5">BIOML-A2</strain>
    </source>
</reference>
<keyword evidence="1" id="KW-1133">Transmembrane helix</keyword>
<comment type="caution">
    <text evidence="3">The sequence shown here is derived from an EMBL/GenBank/DDBJ whole genome shotgun (WGS) entry which is preliminary data.</text>
</comment>
<dbReference type="EMBL" id="FQVY01000008">
    <property type="protein sequence ID" value="SHG68523.1"/>
    <property type="molecule type" value="Genomic_DNA"/>
</dbReference>
<keyword evidence="1" id="KW-0472">Membrane</keyword>
<dbReference type="RefSeq" id="WP_021659823.1">
    <property type="nucleotide sequence ID" value="NZ_FQVY01000008.1"/>
</dbReference>
<dbReference type="Proteomes" id="UP000474718">
    <property type="component" value="Unassembled WGS sequence"/>
</dbReference>
<feature type="transmembrane region" description="Helical" evidence="1">
    <location>
        <begin position="12"/>
        <end position="34"/>
    </location>
</feature>
<keyword evidence="1" id="KW-0812">Transmembrane</keyword>
<dbReference type="Proteomes" id="UP000184089">
    <property type="component" value="Unassembled WGS sequence"/>
</dbReference>
<evidence type="ECO:0000256" key="1">
    <source>
        <dbReference type="SAM" id="Phobius"/>
    </source>
</evidence>
<evidence type="ECO:0000313" key="5">
    <source>
        <dbReference type="Proteomes" id="UP000474718"/>
    </source>
</evidence>
<evidence type="ECO:0000313" key="3">
    <source>
        <dbReference type="EMBL" id="SHG68523.1"/>
    </source>
</evidence>
<organism evidence="3 4">
    <name type="scientific">Bittarella massiliensis</name>
    <name type="common">ex Durand et al. 2017</name>
    <dbReference type="NCBI Taxonomy" id="1720313"/>
    <lineage>
        <taxon>Bacteria</taxon>
        <taxon>Bacillati</taxon>
        <taxon>Bacillota</taxon>
        <taxon>Clostridia</taxon>
        <taxon>Eubacteriales</taxon>
        <taxon>Oscillospiraceae</taxon>
        <taxon>Bittarella (ex Durand et al. 2017)</taxon>
    </lineage>
</organism>
<feature type="transmembrane region" description="Helical" evidence="1">
    <location>
        <begin position="75"/>
        <end position="97"/>
    </location>
</feature>
<gene>
    <name evidence="2" type="ORF">GT747_05530</name>
    <name evidence="3" type="ORF">SAMN05444424_2984</name>
</gene>
<name>A0AAQ1MG70_9FIRM</name>